<reference evidence="2 3" key="1">
    <citation type="submission" date="2019-03" db="EMBL/GenBank/DDBJ databases">
        <title>Single cell metagenomics reveals metabolic interactions within the superorganism composed of flagellate Streblomastix strix and complex community of Bacteroidetes bacteria on its surface.</title>
        <authorList>
            <person name="Treitli S.C."/>
            <person name="Kolisko M."/>
            <person name="Husnik F."/>
            <person name="Keeling P."/>
            <person name="Hampl V."/>
        </authorList>
    </citation>
    <scope>NUCLEOTIDE SEQUENCE [LARGE SCALE GENOMIC DNA]</scope>
    <source>
        <strain evidence="2">ST1C</strain>
    </source>
</reference>
<dbReference type="OrthoDB" id="265761at2759"/>
<organism evidence="2 3">
    <name type="scientific">Streblomastix strix</name>
    <dbReference type="NCBI Taxonomy" id="222440"/>
    <lineage>
        <taxon>Eukaryota</taxon>
        <taxon>Metamonada</taxon>
        <taxon>Preaxostyla</taxon>
        <taxon>Oxymonadida</taxon>
        <taxon>Streblomastigidae</taxon>
        <taxon>Streblomastix</taxon>
    </lineage>
</organism>
<proteinExistence type="predicted"/>
<dbReference type="AlphaFoldDB" id="A0A5J4UNN6"/>
<comment type="caution">
    <text evidence="2">The sequence shown here is derived from an EMBL/GenBank/DDBJ whole genome shotgun (WGS) entry which is preliminary data.</text>
</comment>
<evidence type="ECO:0000313" key="2">
    <source>
        <dbReference type="EMBL" id="KAA6372037.1"/>
    </source>
</evidence>
<evidence type="ECO:0000256" key="1">
    <source>
        <dbReference type="SAM" id="MobiDB-lite"/>
    </source>
</evidence>
<feature type="region of interest" description="Disordered" evidence="1">
    <location>
        <begin position="104"/>
        <end position="128"/>
    </location>
</feature>
<dbReference type="Proteomes" id="UP000324800">
    <property type="component" value="Unassembled WGS sequence"/>
</dbReference>
<feature type="compositionally biased region" description="Polar residues" evidence="1">
    <location>
        <begin position="105"/>
        <end position="120"/>
    </location>
</feature>
<dbReference type="EMBL" id="SNRW01013948">
    <property type="protein sequence ID" value="KAA6372037.1"/>
    <property type="molecule type" value="Genomic_DNA"/>
</dbReference>
<gene>
    <name evidence="2" type="ORF">EZS28_032435</name>
</gene>
<evidence type="ECO:0000313" key="3">
    <source>
        <dbReference type="Proteomes" id="UP000324800"/>
    </source>
</evidence>
<name>A0A5J4UNN6_9EUKA</name>
<sequence length="128" mass="15120">MVENREIRLIELEFWEKFQIHSKILDINDKENYVQKSFQVGSQFAGSILLKGPLLRRSENKPANAHQLFTQYINDDKLIPKVENETSDFEAFNQLFNLENFLLEKTSTNPPNRKTPTSYQKKNEENQE</sequence>
<accession>A0A5J4UNN6</accession>
<protein>
    <submittedName>
        <fullName evidence="2">Uncharacterized protein</fullName>
    </submittedName>
</protein>